<name>A0A2S3WRZ9_PSEPU</name>
<dbReference type="Proteomes" id="UP000237378">
    <property type="component" value="Unassembled WGS sequence"/>
</dbReference>
<dbReference type="RefSeq" id="WP_103470174.1">
    <property type="nucleotide sequence ID" value="NZ_MING01000083.1"/>
</dbReference>
<organism evidence="2 3">
    <name type="scientific">Pseudomonas putida</name>
    <name type="common">Arthrobacter siderocapsulatus</name>
    <dbReference type="NCBI Taxonomy" id="303"/>
    <lineage>
        <taxon>Bacteria</taxon>
        <taxon>Pseudomonadati</taxon>
        <taxon>Pseudomonadota</taxon>
        <taxon>Gammaproteobacteria</taxon>
        <taxon>Pseudomonadales</taxon>
        <taxon>Pseudomonadaceae</taxon>
        <taxon>Pseudomonas</taxon>
    </lineage>
</organism>
<sequence>MSLLSDLLNHMPPNVAGAGKPPMAKRAPDRPRLVLVEPAQLPSSPYTNGANAAPKWRQARDQYISHVMTCRGCYAPAGRHCLIGAELRATYDNTPMEAHP</sequence>
<reference evidence="2 3" key="1">
    <citation type="submission" date="2016-08" db="EMBL/GenBank/DDBJ databases">
        <authorList>
            <person name="Seilhamer J.J."/>
        </authorList>
    </citation>
    <scope>NUCLEOTIDE SEQUENCE [LARGE SCALE GENOMIC DNA]</scope>
    <source>
        <strain evidence="2 3">KH-18-2</strain>
    </source>
</reference>
<proteinExistence type="predicted"/>
<feature type="region of interest" description="Disordered" evidence="1">
    <location>
        <begin position="1"/>
        <end position="26"/>
    </location>
</feature>
<comment type="caution">
    <text evidence="2">The sequence shown here is derived from an EMBL/GenBank/DDBJ whole genome shotgun (WGS) entry which is preliminary data.</text>
</comment>
<evidence type="ECO:0000313" key="2">
    <source>
        <dbReference type="EMBL" id="POG04162.1"/>
    </source>
</evidence>
<dbReference type="EMBL" id="MING01000083">
    <property type="protein sequence ID" value="POG04162.1"/>
    <property type="molecule type" value="Genomic_DNA"/>
</dbReference>
<protein>
    <submittedName>
        <fullName evidence="2">Uncharacterized protein</fullName>
    </submittedName>
</protein>
<gene>
    <name evidence="2" type="ORF">BGP82_23190</name>
</gene>
<dbReference type="AlphaFoldDB" id="A0A2S3WRZ9"/>
<evidence type="ECO:0000256" key="1">
    <source>
        <dbReference type="SAM" id="MobiDB-lite"/>
    </source>
</evidence>
<reference evidence="2 3" key="2">
    <citation type="submission" date="2018-03" db="EMBL/GenBank/DDBJ databases">
        <title>Draft genome of Pseudomonas putida strain KH-18-2.</title>
        <authorList>
            <person name="Yoshizawa S."/>
            <person name="Khan N.H."/>
            <person name="Nishimura M."/>
            <person name="Chiura H.X."/>
            <person name="Ogura Y."/>
            <person name="Hayashi T."/>
            <person name="Kogure K."/>
        </authorList>
    </citation>
    <scope>NUCLEOTIDE SEQUENCE [LARGE SCALE GENOMIC DNA]</scope>
    <source>
        <strain evidence="2 3">KH-18-2</strain>
    </source>
</reference>
<accession>A0A2S3WRZ9</accession>
<evidence type="ECO:0000313" key="3">
    <source>
        <dbReference type="Proteomes" id="UP000237378"/>
    </source>
</evidence>